<dbReference type="STRING" id="658187.LDG_8954"/>
<dbReference type="RefSeq" id="WP_006872814.1">
    <property type="nucleotide sequence ID" value="NZ_JH413850.1"/>
</dbReference>
<feature type="domain" description="NodB homology" evidence="4">
    <location>
        <begin position="21"/>
        <end position="243"/>
    </location>
</feature>
<dbReference type="GO" id="GO:0046872">
    <property type="term" value="F:metal ion binding"/>
    <property type="evidence" value="ECO:0007669"/>
    <property type="project" value="UniProtKB-KW"/>
</dbReference>
<feature type="signal peptide" evidence="3">
    <location>
        <begin position="1"/>
        <end position="18"/>
    </location>
</feature>
<dbReference type="InterPro" id="IPR002509">
    <property type="entry name" value="NODB_dom"/>
</dbReference>
<keyword evidence="6" id="KW-1185">Reference proteome</keyword>
<organism evidence="5 6">
    <name type="scientific">Legionella drancourtii LLAP12</name>
    <dbReference type="NCBI Taxonomy" id="658187"/>
    <lineage>
        <taxon>Bacteria</taxon>
        <taxon>Pseudomonadati</taxon>
        <taxon>Pseudomonadota</taxon>
        <taxon>Gammaproteobacteria</taxon>
        <taxon>Legionellales</taxon>
        <taxon>Legionellaceae</taxon>
        <taxon>Legionella</taxon>
    </lineage>
</organism>
<dbReference type="Proteomes" id="UP000002770">
    <property type="component" value="Unassembled WGS sequence"/>
</dbReference>
<evidence type="ECO:0000256" key="1">
    <source>
        <dbReference type="ARBA" id="ARBA00022723"/>
    </source>
</evidence>
<dbReference type="eggNOG" id="COG0726">
    <property type="taxonomic scope" value="Bacteria"/>
</dbReference>
<dbReference type="OrthoDB" id="115239at2"/>
<dbReference type="CDD" id="cd10960">
    <property type="entry name" value="CE4_NodB_like_1"/>
    <property type="match status" value="1"/>
</dbReference>
<dbReference type="GO" id="GO:0016020">
    <property type="term" value="C:membrane"/>
    <property type="evidence" value="ECO:0007669"/>
    <property type="project" value="TreeGrafter"/>
</dbReference>
<feature type="chain" id="PRO_5003520983" description="NodB homology domain-containing protein" evidence="3">
    <location>
        <begin position="19"/>
        <end position="279"/>
    </location>
</feature>
<dbReference type="PROSITE" id="PS51677">
    <property type="entry name" value="NODB"/>
    <property type="match status" value="1"/>
</dbReference>
<evidence type="ECO:0000259" key="4">
    <source>
        <dbReference type="PROSITE" id="PS51677"/>
    </source>
</evidence>
<dbReference type="InParanoid" id="G9EUG0"/>
<keyword evidence="3" id="KW-0732">Signal</keyword>
<dbReference type="EMBL" id="JH413850">
    <property type="protein sequence ID" value="EHL28960.1"/>
    <property type="molecule type" value="Genomic_DNA"/>
</dbReference>
<dbReference type="GO" id="GO:0005975">
    <property type="term" value="P:carbohydrate metabolic process"/>
    <property type="evidence" value="ECO:0007669"/>
    <property type="project" value="InterPro"/>
</dbReference>
<dbReference type="HOGENOM" id="CLU_071828_0_0_6"/>
<evidence type="ECO:0000313" key="6">
    <source>
        <dbReference type="Proteomes" id="UP000002770"/>
    </source>
</evidence>
<sequence length="279" mass="32111">MLKLFFLFTALLSSVCFAQEREIAITMDDLPLVASRMNTPANKQRSTERFMQIVQAFQKYNVPVTGFVIAGAIEKGQWEFLEQFRQAGFMLGNHTYSHYNLNQMSAEKYIADIERADKILAPILTTPKYFRYPYLAEGNKTTKLKVREYLSAHQYTVAPVTIDSKDFAFNEMTYKVPYRSRVEYIQKLKPRYLAYIWKQTLLAEKRASGKNGKQILLIHANILNSYLLGDILEMYKKNGYKFISLTEALADPAPEISFPAVKKDLGTKIEDELLNIPAQ</sequence>
<dbReference type="GO" id="GO:0016810">
    <property type="term" value="F:hydrolase activity, acting on carbon-nitrogen (but not peptide) bonds"/>
    <property type="evidence" value="ECO:0007669"/>
    <property type="project" value="InterPro"/>
</dbReference>
<dbReference type="Pfam" id="PF01522">
    <property type="entry name" value="Polysacc_deac_1"/>
    <property type="match status" value="1"/>
</dbReference>
<dbReference type="InterPro" id="IPR050248">
    <property type="entry name" value="Polysacc_deacetylase_ArnD"/>
</dbReference>
<dbReference type="PANTHER" id="PTHR10587:SF133">
    <property type="entry name" value="CHITIN DEACETYLASE 1-RELATED"/>
    <property type="match status" value="1"/>
</dbReference>
<name>G9EUG0_9GAMM</name>
<dbReference type="Gene3D" id="3.20.20.370">
    <property type="entry name" value="Glycoside hydrolase/deacetylase"/>
    <property type="match status" value="1"/>
</dbReference>
<reference evidence="5 6" key="1">
    <citation type="journal article" date="2011" name="BMC Genomics">
        <title>Insight into cross-talk between intra-amoebal pathogens.</title>
        <authorList>
            <person name="Gimenez G."/>
            <person name="Bertelli C."/>
            <person name="Moliner C."/>
            <person name="Robert C."/>
            <person name="Raoult D."/>
            <person name="Fournier P.E."/>
            <person name="Greub G."/>
        </authorList>
    </citation>
    <scope>NUCLEOTIDE SEQUENCE [LARGE SCALE GENOMIC DNA]</scope>
    <source>
        <strain evidence="5 6">LLAP12</strain>
    </source>
</reference>
<protein>
    <recommendedName>
        <fullName evidence="4">NodB homology domain-containing protein</fullName>
    </recommendedName>
</protein>
<evidence type="ECO:0000256" key="2">
    <source>
        <dbReference type="ARBA" id="ARBA00022801"/>
    </source>
</evidence>
<proteinExistence type="predicted"/>
<gene>
    <name evidence="5" type="ORF">LDG_8954</name>
</gene>
<keyword evidence="1" id="KW-0479">Metal-binding</keyword>
<accession>G9EUG0</accession>
<keyword evidence="2" id="KW-0378">Hydrolase</keyword>
<evidence type="ECO:0000256" key="3">
    <source>
        <dbReference type="SAM" id="SignalP"/>
    </source>
</evidence>
<dbReference type="InterPro" id="IPR011330">
    <property type="entry name" value="Glyco_hydro/deAcase_b/a-brl"/>
</dbReference>
<evidence type="ECO:0000313" key="5">
    <source>
        <dbReference type="EMBL" id="EHL28960.1"/>
    </source>
</evidence>
<dbReference type="PANTHER" id="PTHR10587">
    <property type="entry name" value="GLYCOSYL TRANSFERASE-RELATED"/>
    <property type="match status" value="1"/>
</dbReference>
<dbReference type="AlphaFoldDB" id="G9EUG0"/>
<dbReference type="SUPFAM" id="SSF88713">
    <property type="entry name" value="Glycoside hydrolase/deacetylase"/>
    <property type="match status" value="1"/>
</dbReference>